<gene>
    <name evidence="2" type="ORF">EV686_10835</name>
</gene>
<feature type="domain" description="Amidase" evidence="1">
    <location>
        <begin position="27"/>
        <end position="443"/>
    </location>
</feature>
<sequence length="466" mass="50021">MMNTSNLDVSMASLRHAYAQGSLTPEDVVSECFRRVRAYADPHVWTELVDERQARARARELMSDPSARQLPLYGIPFSVKDNVDVAGMATTCGCRGFDRHPEQSAYAVAQALRAGAILIGKNTLDQFATGLNGTRSLDGYCRNAFDPRYVPGGSSSGSGVAVSAGLVSFSLGSDTGGSGRVPAAMNNVVGVKPTLGLVSMQGMVKNNRYFDCMPVFSRTVEDGYAVLSVIRGYDPDDSFSRTDADDIALTPDAPGQFVFGVPRESQLAFFGDELARRAYEEAIERLAGIGGVPREIDYSLFQEAARLPFDSGLLAERAYSYGQVLRERADTVHPAVAAMLEKGLAYSGREVVEAVYALYDLRRAARRLFVEAGLDVIATPTVGRAYRCEELEQDPIALNHSIGYYTYAVNPLDLSALAVPSAIRSDGLPFGISLLAPAGADGLLHGLGMRFQAATGLPAGTLARRS</sequence>
<comment type="caution">
    <text evidence="2">The sequence shown here is derived from an EMBL/GenBank/DDBJ whole genome shotgun (WGS) entry which is preliminary data.</text>
</comment>
<reference evidence="2 3" key="1">
    <citation type="submission" date="2019-03" db="EMBL/GenBank/DDBJ databases">
        <title>Genomic Encyclopedia of Type Strains, Phase IV (KMG-IV): sequencing the most valuable type-strain genomes for metagenomic binning, comparative biology and taxonomic classification.</title>
        <authorList>
            <person name="Goeker M."/>
        </authorList>
    </citation>
    <scope>NUCLEOTIDE SEQUENCE [LARGE SCALE GENOMIC DNA]</scope>
    <source>
        <strain evidence="2 3">DSM 100048</strain>
    </source>
</reference>
<name>A0A4R3UVK6_9BURK</name>
<dbReference type="GO" id="GO:0016787">
    <property type="term" value="F:hydrolase activity"/>
    <property type="evidence" value="ECO:0007669"/>
    <property type="project" value="UniProtKB-KW"/>
</dbReference>
<dbReference type="Gene3D" id="3.90.1300.10">
    <property type="entry name" value="Amidase signature (AS) domain"/>
    <property type="match status" value="1"/>
</dbReference>
<evidence type="ECO:0000313" key="2">
    <source>
        <dbReference type="EMBL" id="TCU95192.1"/>
    </source>
</evidence>
<proteinExistence type="predicted"/>
<keyword evidence="2" id="KW-0378">Hydrolase</keyword>
<dbReference type="InterPro" id="IPR036928">
    <property type="entry name" value="AS_sf"/>
</dbReference>
<dbReference type="EMBL" id="SMBX01000008">
    <property type="protein sequence ID" value="TCU95192.1"/>
    <property type="molecule type" value="Genomic_DNA"/>
</dbReference>
<dbReference type="PANTHER" id="PTHR11895:SF169">
    <property type="entry name" value="GLUTAMYL-TRNA(GLN) AMIDOTRANSFERASE"/>
    <property type="match status" value="1"/>
</dbReference>
<keyword evidence="3" id="KW-1185">Reference proteome</keyword>
<accession>A0A4R3UVK6</accession>
<dbReference type="InterPro" id="IPR000120">
    <property type="entry name" value="Amidase"/>
</dbReference>
<dbReference type="Proteomes" id="UP000294692">
    <property type="component" value="Unassembled WGS sequence"/>
</dbReference>
<protein>
    <submittedName>
        <fullName evidence="2">Allophanate hydrolase</fullName>
    </submittedName>
</protein>
<dbReference type="Pfam" id="PF01425">
    <property type="entry name" value="Amidase"/>
    <property type="match status" value="1"/>
</dbReference>
<organism evidence="2 3">
    <name type="scientific">Paracandidimonas soli</name>
    <dbReference type="NCBI Taxonomy" id="1917182"/>
    <lineage>
        <taxon>Bacteria</taxon>
        <taxon>Pseudomonadati</taxon>
        <taxon>Pseudomonadota</taxon>
        <taxon>Betaproteobacteria</taxon>
        <taxon>Burkholderiales</taxon>
        <taxon>Alcaligenaceae</taxon>
        <taxon>Paracandidimonas</taxon>
    </lineage>
</organism>
<dbReference type="AlphaFoldDB" id="A0A4R3UVK6"/>
<dbReference type="InterPro" id="IPR023631">
    <property type="entry name" value="Amidase_dom"/>
</dbReference>
<dbReference type="RefSeq" id="WP_165972629.1">
    <property type="nucleotide sequence ID" value="NZ_JBHRVM010000001.1"/>
</dbReference>
<dbReference type="SUPFAM" id="SSF75304">
    <property type="entry name" value="Amidase signature (AS) enzymes"/>
    <property type="match status" value="1"/>
</dbReference>
<evidence type="ECO:0000259" key="1">
    <source>
        <dbReference type="Pfam" id="PF01425"/>
    </source>
</evidence>
<dbReference type="PANTHER" id="PTHR11895">
    <property type="entry name" value="TRANSAMIDASE"/>
    <property type="match status" value="1"/>
</dbReference>
<dbReference type="NCBIfam" id="NF006043">
    <property type="entry name" value="PRK08186.1"/>
    <property type="match status" value="1"/>
</dbReference>
<evidence type="ECO:0000313" key="3">
    <source>
        <dbReference type="Proteomes" id="UP000294692"/>
    </source>
</evidence>